<protein>
    <submittedName>
        <fullName evidence="3">Rab3 GTPase-activating protein catalytic subunit</fullName>
    </submittedName>
</protein>
<sequence>MLPWNMNIAAQKIHHPGQPSDYTFARRTSTSNVEALLEWRNASRDDETRTARNSSFWDMVSLTEFQATPDFIIRLFVEAIEILVEWSSWVPSLHFPEFSGALCIHSDSLCDAVNSTLVKEILFYAVKFCLFFAHVLEEHHSSVPLRATSYKSTKYLSQMYPNKPKDGLERCENGREESSRDIITPIFLCEISSSLFPYP</sequence>
<reference evidence="3" key="1">
    <citation type="submission" date="2017-02" db="UniProtKB">
        <authorList>
            <consortium name="WormBaseParasite"/>
        </authorList>
    </citation>
    <scope>IDENTIFICATION</scope>
</reference>
<organism evidence="3">
    <name type="scientific">Hymenolepis diminuta</name>
    <name type="common">Rat tapeworm</name>
    <dbReference type="NCBI Taxonomy" id="6216"/>
    <lineage>
        <taxon>Eukaryota</taxon>
        <taxon>Metazoa</taxon>
        <taxon>Spiralia</taxon>
        <taxon>Lophotrochozoa</taxon>
        <taxon>Platyhelminthes</taxon>
        <taxon>Cestoda</taxon>
        <taxon>Eucestoda</taxon>
        <taxon>Cyclophyllidea</taxon>
        <taxon>Hymenolepididae</taxon>
        <taxon>Hymenolepis</taxon>
    </lineage>
</organism>
<dbReference type="Proteomes" id="UP000274504">
    <property type="component" value="Unassembled WGS sequence"/>
</dbReference>
<evidence type="ECO:0000313" key="1">
    <source>
        <dbReference type="EMBL" id="VDL63797.1"/>
    </source>
</evidence>
<evidence type="ECO:0000313" key="2">
    <source>
        <dbReference type="Proteomes" id="UP000274504"/>
    </source>
</evidence>
<reference evidence="1 2" key="2">
    <citation type="submission" date="2018-11" db="EMBL/GenBank/DDBJ databases">
        <authorList>
            <consortium name="Pathogen Informatics"/>
        </authorList>
    </citation>
    <scope>NUCLEOTIDE SEQUENCE [LARGE SCALE GENOMIC DNA]</scope>
</reference>
<dbReference type="WBParaSite" id="HDID_0001068301-mRNA-1">
    <property type="protein sequence ID" value="HDID_0001068301-mRNA-1"/>
    <property type="gene ID" value="HDID_0001068301"/>
</dbReference>
<gene>
    <name evidence="1" type="ORF">HDID_LOCUS10681</name>
</gene>
<evidence type="ECO:0000313" key="3">
    <source>
        <dbReference type="WBParaSite" id="HDID_0001068301-mRNA-1"/>
    </source>
</evidence>
<dbReference type="EMBL" id="UYSG01011842">
    <property type="protein sequence ID" value="VDL63797.1"/>
    <property type="molecule type" value="Genomic_DNA"/>
</dbReference>
<name>A0A0R3SY38_HYMDI</name>
<accession>A0A0R3SY38</accession>
<dbReference type="AlphaFoldDB" id="A0A0R3SY38"/>
<proteinExistence type="predicted"/>